<evidence type="ECO:0000313" key="15">
    <source>
        <dbReference type="Proteomes" id="UP000002698"/>
    </source>
</evidence>
<evidence type="ECO:0000256" key="12">
    <source>
        <dbReference type="PIRSR" id="PIRSR016496-2"/>
    </source>
</evidence>
<dbReference type="EMBL" id="CR936257">
    <property type="protein sequence ID" value="CAI49517.1"/>
    <property type="molecule type" value="Genomic_DNA"/>
</dbReference>
<dbReference type="EnsemblBacteria" id="CAI49517">
    <property type="protein sequence ID" value="CAI49517"/>
    <property type="gene ID" value="NP_2852A"/>
</dbReference>
<dbReference type="PANTHER" id="PTHR43654">
    <property type="entry name" value="GLUTAMATE 5-KINASE"/>
    <property type="match status" value="1"/>
</dbReference>
<evidence type="ECO:0000313" key="14">
    <source>
        <dbReference type="EMBL" id="CAI49517.1"/>
    </source>
</evidence>
<accession>A0A1U7EWN0</accession>
<keyword evidence="6 10" id="KW-0418">Kinase</keyword>
<feature type="binding site" evidence="11">
    <location>
        <position position="51"/>
    </location>
    <ligand>
        <name>substrate</name>
    </ligand>
</feature>
<feature type="binding site" evidence="11">
    <location>
        <position position="210"/>
    </location>
    <ligand>
        <name>ATP</name>
        <dbReference type="ChEBI" id="CHEBI:30616"/>
    </ligand>
</feature>
<dbReference type="InterPro" id="IPR024192">
    <property type="entry name" value="Fosfomycin_R_FomA-type"/>
</dbReference>
<evidence type="ECO:0000256" key="7">
    <source>
        <dbReference type="ARBA" id="ARBA00022840"/>
    </source>
</evidence>
<comment type="subunit">
    <text evidence="10">Homodimer.</text>
</comment>
<dbReference type="GO" id="GO:0016301">
    <property type="term" value="F:kinase activity"/>
    <property type="evidence" value="ECO:0007669"/>
    <property type="project" value="UniProtKB-KW"/>
</dbReference>
<keyword evidence="7 10" id="KW-0067">ATP-binding</keyword>
<evidence type="ECO:0000256" key="2">
    <source>
        <dbReference type="ARBA" id="ARBA00012908"/>
    </source>
</evidence>
<dbReference type="eggNOG" id="arCOG00860">
    <property type="taxonomic scope" value="Archaea"/>
</dbReference>
<name>A0A1U7EWN0_NATPD</name>
<evidence type="ECO:0000256" key="9">
    <source>
        <dbReference type="ARBA" id="ARBA00049063"/>
    </source>
</evidence>
<feature type="domain" description="Aspartate/glutamate/uridylate kinase" evidence="13">
    <location>
        <begin position="1"/>
        <end position="217"/>
    </location>
</feature>
<evidence type="ECO:0000256" key="8">
    <source>
        <dbReference type="ARBA" id="ARBA00023229"/>
    </source>
</evidence>
<organism evidence="14 15">
    <name type="scientific">Natronomonas pharaonis (strain ATCC 35678 / DSM 2160 / CIP 103997 / JCM 8858 / NBRC 14720 / NCIMB 2260 / Gabara)</name>
    <name type="common">Halobacterium pharaonis</name>
    <dbReference type="NCBI Taxonomy" id="348780"/>
    <lineage>
        <taxon>Archaea</taxon>
        <taxon>Methanobacteriati</taxon>
        <taxon>Methanobacteriota</taxon>
        <taxon>Stenosarchaea group</taxon>
        <taxon>Halobacteria</taxon>
        <taxon>Halobacteriales</taxon>
        <taxon>Natronomonadaceae</taxon>
        <taxon>Natronomonas</taxon>
    </lineage>
</organism>
<feature type="binding site" evidence="11">
    <location>
        <position position="47"/>
    </location>
    <ligand>
        <name>ATP</name>
        <dbReference type="ChEBI" id="CHEBI:30616"/>
    </ligand>
</feature>
<dbReference type="SUPFAM" id="SSF53633">
    <property type="entry name" value="Carbamate kinase-like"/>
    <property type="match status" value="1"/>
</dbReference>
<feature type="binding site" evidence="11">
    <location>
        <position position="46"/>
    </location>
    <ligand>
        <name>ATP</name>
        <dbReference type="ChEBI" id="CHEBI:30616"/>
    </ligand>
</feature>
<dbReference type="GO" id="GO:0102043">
    <property type="term" value="F:isopentenyl phosphate kinase activity"/>
    <property type="evidence" value="ECO:0007669"/>
    <property type="project" value="UniProtKB-EC"/>
</dbReference>
<feature type="binding site" evidence="11">
    <location>
        <begin position="6"/>
        <end position="10"/>
    </location>
    <ligand>
        <name>ATP</name>
        <dbReference type="ChEBI" id="CHEBI:30616"/>
    </ligand>
</feature>
<dbReference type="EC" id="2.7.4.26" evidence="2 10"/>
<gene>
    <name evidence="14" type="ordered locus">NP_2852A</name>
</gene>
<dbReference type="CDD" id="cd04241">
    <property type="entry name" value="AAK_FomA-like"/>
    <property type="match status" value="1"/>
</dbReference>
<dbReference type="GO" id="GO:0016114">
    <property type="term" value="P:terpenoid biosynthetic process"/>
    <property type="evidence" value="ECO:0007669"/>
    <property type="project" value="TreeGrafter"/>
</dbReference>
<evidence type="ECO:0000256" key="3">
    <source>
        <dbReference type="ARBA" id="ARBA00017267"/>
    </source>
</evidence>
<evidence type="ECO:0000259" key="13">
    <source>
        <dbReference type="Pfam" id="PF00696"/>
    </source>
</evidence>
<keyword evidence="5 10" id="KW-0547">Nucleotide-binding</keyword>
<dbReference type="GO" id="GO:0005829">
    <property type="term" value="C:cytosol"/>
    <property type="evidence" value="ECO:0007669"/>
    <property type="project" value="TreeGrafter"/>
</dbReference>
<dbReference type="KEGG" id="nph:NP_2852A"/>
<dbReference type="HOGENOM" id="CLU_070213_0_0_2"/>
<dbReference type="InterPro" id="IPR001048">
    <property type="entry name" value="Asp/Glu/Uridylate_kinase"/>
</dbReference>
<proteinExistence type="inferred from homology"/>
<dbReference type="InterPro" id="IPR036393">
    <property type="entry name" value="AceGlu_kinase-like_sf"/>
</dbReference>
<evidence type="ECO:0000256" key="11">
    <source>
        <dbReference type="PIRSR" id="PIRSR016496-1"/>
    </source>
</evidence>
<evidence type="ECO:0000256" key="6">
    <source>
        <dbReference type="ARBA" id="ARBA00022777"/>
    </source>
</evidence>
<protein>
    <recommendedName>
        <fullName evidence="3 10">Isopentenyl phosphate kinase</fullName>
        <shortName evidence="10">IPK</shortName>
        <ecNumber evidence="2 10">2.7.4.26</ecNumber>
    </recommendedName>
</protein>
<feature type="site" description="Transition state stabilizer" evidence="12">
    <location>
        <position position="15"/>
    </location>
</feature>
<dbReference type="PANTHER" id="PTHR43654:SF1">
    <property type="entry name" value="ISOPENTENYL PHOSPHATE KINASE"/>
    <property type="match status" value="1"/>
</dbReference>
<evidence type="ECO:0000256" key="5">
    <source>
        <dbReference type="ARBA" id="ARBA00022741"/>
    </source>
</evidence>
<dbReference type="Proteomes" id="UP000002698">
    <property type="component" value="Chromosome"/>
</dbReference>
<reference evidence="14 15" key="1">
    <citation type="journal article" date="2005" name="Genome Res.">
        <title>Living with two extremes: conclusions from the genome sequence of Natronomonas pharaonis.</title>
        <authorList>
            <person name="Falb M."/>
            <person name="Pfeiffer F."/>
            <person name="Palm P."/>
            <person name="Rodewald K."/>
            <person name="Hickmann V."/>
            <person name="Tittor J."/>
            <person name="Oesterhelt D."/>
        </authorList>
    </citation>
    <scope>NUCLEOTIDE SEQUENCE [LARGE SCALE GENOMIC DNA]</scope>
    <source>
        <strain evidence="15">ATCC 35678 / DSM 2160 / CIP 103997 / JCM 8858 / NBRC 14720 / NCIMB 2260 / Gabara</strain>
    </source>
</reference>
<sequence length="243" mass="24636">MTTVLKLGGSVVTEKATPETVDEEALQQAAAAIAAADVQPVIVHGGGSFGHHHAAAHGVSTTEGTDDAAAVRAITGAMRRLNDAVVGALADAGVPAVPLQPFAAGVREANDELRFCWEPVEAMLESGFVPVLCGDVVAHRGKGATILSGDELVVAAARAVSAERVGVCSSVPGVYDQTETVVDRIQSLEDIEEALGGSDVTDVTGGMAGKVKQLLALEAAGYIFDIDGLAAFLRGGNPGTRVG</sequence>
<comment type="catalytic activity">
    <reaction evidence="9 10">
        <text>isopentenyl phosphate + ATP = isopentenyl diphosphate + ADP</text>
        <dbReference type="Rhea" id="RHEA:33963"/>
        <dbReference type="ChEBI" id="CHEBI:30616"/>
        <dbReference type="ChEBI" id="CHEBI:65078"/>
        <dbReference type="ChEBI" id="CHEBI:128769"/>
        <dbReference type="ChEBI" id="CHEBI:456216"/>
        <dbReference type="EC" id="2.7.4.26"/>
    </reaction>
</comment>
<evidence type="ECO:0000256" key="4">
    <source>
        <dbReference type="ARBA" id="ARBA00022679"/>
    </source>
</evidence>
<dbReference type="AlphaFoldDB" id="A0A1U7EWN0"/>
<dbReference type="Pfam" id="PF00696">
    <property type="entry name" value="AA_kinase"/>
    <property type="match status" value="1"/>
</dbReference>
<dbReference type="NCBIfam" id="NF040647">
    <property type="entry name" value="IPPK_Arch"/>
    <property type="match status" value="1"/>
</dbReference>
<dbReference type="PIRSF" id="PIRSF016496">
    <property type="entry name" value="Kin_FomA"/>
    <property type="match status" value="1"/>
</dbReference>
<dbReference type="STRING" id="348780.NP_2852A"/>
<dbReference type="GeneID" id="3701572"/>
<evidence type="ECO:0000256" key="10">
    <source>
        <dbReference type="PIRNR" id="PIRNR016496"/>
    </source>
</evidence>
<dbReference type="Gene3D" id="3.40.1160.10">
    <property type="entry name" value="Acetylglutamate kinase-like"/>
    <property type="match status" value="1"/>
</dbReference>
<dbReference type="RefSeq" id="WP_011323142.1">
    <property type="nucleotide sequence ID" value="NC_007426.1"/>
</dbReference>
<feature type="binding site" evidence="11">
    <location>
        <position position="206"/>
    </location>
    <ligand>
        <name>ATP</name>
        <dbReference type="ChEBI" id="CHEBI:30616"/>
    </ligand>
</feature>
<comment type="function">
    <text evidence="10">Catalyzes the phosphorylation of isopentenyl phosphate (IP) to isopentenyl diphosphate (IPP). Functions in an alternate mevalonate (MVA) pathway leading to IPP, a key precursor for the biosynthesis of isoprenoid compounds such as archaeal membrane lipids.</text>
</comment>
<evidence type="ECO:0000256" key="1">
    <source>
        <dbReference type="ARBA" id="ARBA00010540"/>
    </source>
</evidence>
<comment type="similarity">
    <text evidence="1 10">Belongs to the isopentenyl phosphate kinase family.</text>
</comment>
<feature type="binding site" evidence="11">
    <location>
        <position position="149"/>
    </location>
    <ligand>
        <name>substrate</name>
    </ligand>
</feature>
<keyword evidence="15" id="KW-1185">Reference proteome</keyword>
<keyword evidence="4 10" id="KW-0808">Transferase</keyword>
<dbReference type="OrthoDB" id="15328at2157"/>
<keyword evidence="8" id="KW-0414">Isoprene biosynthesis</keyword>
<dbReference type="GO" id="GO:0005524">
    <property type="term" value="F:ATP binding"/>
    <property type="evidence" value="ECO:0007669"/>
    <property type="project" value="UniProtKB-KW"/>
</dbReference>